<dbReference type="EMBL" id="MT141558">
    <property type="protein sequence ID" value="QJA66618.1"/>
    <property type="molecule type" value="Genomic_DNA"/>
</dbReference>
<protein>
    <submittedName>
        <fullName evidence="2">Uncharacterized protein</fullName>
    </submittedName>
</protein>
<organism evidence="2">
    <name type="scientific">viral metagenome</name>
    <dbReference type="NCBI Taxonomy" id="1070528"/>
    <lineage>
        <taxon>unclassified sequences</taxon>
        <taxon>metagenomes</taxon>
        <taxon>organismal metagenomes</taxon>
    </lineage>
</organism>
<evidence type="ECO:0000313" key="1">
    <source>
        <dbReference type="EMBL" id="QJA66618.1"/>
    </source>
</evidence>
<gene>
    <name evidence="2" type="ORF">MM415A01130_0034</name>
    <name evidence="1" type="ORF">MM415B00340_0002</name>
</gene>
<reference evidence="2" key="1">
    <citation type="submission" date="2020-03" db="EMBL/GenBank/DDBJ databases">
        <title>The deep terrestrial virosphere.</title>
        <authorList>
            <person name="Holmfeldt K."/>
            <person name="Nilsson E."/>
            <person name="Simone D."/>
            <person name="Lopez-Fernandez M."/>
            <person name="Wu X."/>
            <person name="de Brujin I."/>
            <person name="Lundin D."/>
            <person name="Andersson A."/>
            <person name="Bertilsson S."/>
            <person name="Dopson M."/>
        </authorList>
    </citation>
    <scope>NUCLEOTIDE SEQUENCE</scope>
    <source>
        <strain evidence="2">MM415A01130</strain>
        <strain evidence="1">MM415B00340</strain>
    </source>
</reference>
<sequence length="182" mass="21230">MSNMDHLLAKRPTTVVLTTRCDMRTLASLALWWREQGDSPRSTSELVRISLEMFADIVLKKYSRLEVEKTDDAEEILARCGMRIRKKNRRHVLEQLQLEDQLLSSRPSPTYVTDKRKLERPFAPTQRQLEILQATIEKGDLSEEELLRKRQEIEKEQYLELDDALSRIPPGLVVREVEDEAA</sequence>
<proteinExistence type="predicted"/>
<dbReference type="EMBL" id="MT142321">
    <property type="protein sequence ID" value="QJA78142.1"/>
    <property type="molecule type" value="Genomic_DNA"/>
</dbReference>
<name>A0A6M3K8K9_9ZZZZ</name>
<accession>A0A6M3K8K9</accession>
<dbReference type="AlphaFoldDB" id="A0A6M3K8K9"/>
<evidence type="ECO:0000313" key="2">
    <source>
        <dbReference type="EMBL" id="QJA78142.1"/>
    </source>
</evidence>